<dbReference type="AlphaFoldDB" id="A0A365Y1V4"/>
<evidence type="ECO:0000313" key="1">
    <source>
        <dbReference type="EMBL" id="RBL91825.1"/>
    </source>
</evidence>
<protein>
    <submittedName>
        <fullName evidence="1">Uncharacterized protein</fullName>
    </submittedName>
</protein>
<sequence>MTSIQAFSQGPGSPLPELTRYDSLGTGILQVSFEEKIPLYASADATIPFDTLEIKRRADGSTAFLTRVLKNKLLPYQLSQGDTHESGRRHINMGLISFPPVLQFRVIQATAHHFQVIINEKENLTCFIYINPKYALYKTLAQKEQTEAPYNPCWYLYETWEHFLQRAYIVSTKPNTTFYAAPNGKTIPFPSMQDGCRECFHVARVKGEWAELIDRQDYSRKKPAYGWVKWQNGKALEVSVMEFGYE</sequence>
<comment type="caution">
    <text evidence="1">The sequence shown here is derived from an EMBL/GenBank/DDBJ whole genome shotgun (WGS) entry which is preliminary data.</text>
</comment>
<keyword evidence="2" id="KW-1185">Reference proteome</keyword>
<dbReference type="Proteomes" id="UP000253410">
    <property type="component" value="Unassembled WGS sequence"/>
</dbReference>
<name>A0A365Y1V4_9BACT</name>
<accession>A0A365Y1V4</accession>
<gene>
    <name evidence="1" type="ORF">DF182_04265</name>
</gene>
<organism evidence="1 2">
    <name type="scientific">Chitinophaga flava</name>
    <dbReference type="NCBI Taxonomy" id="2259036"/>
    <lineage>
        <taxon>Bacteria</taxon>
        <taxon>Pseudomonadati</taxon>
        <taxon>Bacteroidota</taxon>
        <taxon>Chitinophagia</taxon>
        <taxon>Chitinophagales</taxon>
        <taxon>Chitinophagaceae</taxon>
        <taxon>Chitinophaga</taxon>
    </lineage>
</organism>
<dbReference type="OrthoDB" id="1333948at2"/>
<dbReference type="EMBL" id="QFFJ01000001">
    <property type="protein sequence ID" value="RBL91825.1"/>
    <property type="molecule type" value="Genomic_DNA"/>
</dbReference>
<evidence type="ECO:0000313" key="2">
    <source>
        <dbReference type="Proteomes" id="UP000253410"/>
    </source>
</evidence>
<dbReference type="RefSeq" id="WP_113614426.1">
    <property type="nucleotide sequence ID" value="NZ_QFFJ01000001.1"/>
</dbReference>
<proteinExistence type="predicted"/>
<reference evidence="1 2" key="1">
    <citation type="submission" date="2018-05" db="EMBL/GenBank/DDBJ databases">
        <title>Chitinophaga sp. K3CV102501T nov., isolated from isolated from a monsoon evergreen broad-leaved forest soil.</title>
        <authorList>
            <person name="Lv Y."/>
        </authorList>
    </citation>
    <scope>NUCLEOTIDE SEQUENCE [LARGE SCALE GENOMIC DNA]</scope>
    <source>
        <strain evidence="1 2">GDMCC 1.1325</strain>
    </source>
</reference>